<name>A0AAD8BY83_BIOPF</name>
<reference evidence="1" key="2">
    <citation type="submission" date="2023-04" db="EMBL/GenBank/DDBJ databases">
        <authorList>
            <person name="Bu L."/>
            <person name="Lu L."/>
            <person name="Laidemitt M.R."/>
            <person name="Zhang S.M."/>
            <person name="Mutuku M."/>
            <person name="Mkoji G."/>
            <person name="Steinauer M."/>
            <person name="Loker E.S."/>
        </authorList>
    </citation>
    <scope>NUCLEOTIDE SEQUENCE</scope>
    <source>
        <strain evidence="1">KasaAsao</strain>
        <tissue evidence="1">Whole Snail</tissue>
    </source>
</reference>
<reference evidence="1" key="1">
    <citation type="journal article" date="2023" name="PLoS Negl. Trop. Dis.">
        <title>A genome sequence for Biomphalaria pfeifferi, the major vector snail for the human-infecting parasite Schistosoma mansoni.</title>
        <authorList>
            <person name="Bu L."/>
            <person name="Lu L."/>
            <person name="Laidemitt M.R."/>
            <person name="Zhang S.M."/>
            <person name="Mutuku M."/>
            <person name="Mkoji G."/>
            <person name="Steinauer M."/>
            <person name="Loker E.S."/>
        </authorList>
    </citation>
    <scope>NUCLEOTIDE SEQUENCE</scope>
    <source>
        <strain evidence="1">KasaAsao</strain>
    </source>
</reference>
<protein>
    <submittedName>
        <fullName evidence="1">Uncharacterized protein</fullName>
    </submittedName>
</protein>
<dbReference type="AlphaFoldDB" id="A0AAD8BY83"/>
<keyword evidence="2" id="KW-1185">Reference proteome</keyword>
<dbReference type="EMBL" id="JASAOG010000023">
    <property type="protein sequence ID" value="KAK0062881.1"/>
    <property type="molecule type" value="Genomic_DNA"/>
</dbReference>
<evidence type="ECO:0000313" key="2">
    <source>
        <dbReference type="Proteomes" id="UP001233172"/>
    </source>
</evidence>
<organism evidence="1 2">
    <name type="scientific">Biomphalaria pfeifferi</name>
    <name type="common">Bloodfluke planorb</name>
    <name type="synonym">Freshwater snail</name>
    <dbReference type="NCBI Taxonomy" id="112525"/>
    <lineage>
        <taxon>Eukaryota</taxon>
        <taxon>Metazoa</taxon>
        <taxon>Spiralia</taxon>
        <taxon>Lophotrochozoa</taxon>
        <taxon>Mollusca</taxon>
        <taxon>Gastropoda</taxon>
        <taxon>Heterobranchia</taxon>
        <taxon>Euthyneura</taxon>
        <taxon>Panpulmonata</taxon>
        <taxon>Hygrophila</taxon>
        <taxon>Lymnaeoidea</taxon>
        <taxon>Planorbidae</taxon>
        <taxon>Biomphalaria</taxon>
    </lineage>
</organism>
<proteinExistence type="predicted"/>
<accession>A0AAD8BY83</accession>
<dbReference type="Proteomes" id="UP001233172">
    <property type="component" value="Unassembled WGS sequence"/>
</dbReference>
<sequence>LNGQLNMRSRKKDEHFKATGGTLNVSLTVKRFYRSTNDRHVFFKVHLPFLQMEP</sequence>
<comment type="caution">
    <text evidence="1">The sequence shown here is derived from an EMBL/GenBank/DDBJ whole genome shotgun (WGS) entry which is preliminary data.</text>
</comment>
<evidence type="ECO:0000313" key="1">
    <source>
        <dbReference type="EMBL" id="KAK0062881.1"/>
    </source>
</evidence>
<feature type="non-terminal residue" evidence="1">
    <location>
        <position position="1"/>
    </location>
</feature>
<gene>
    <name evidence="1" type="ORF">Bpfe_007601</name>
</gene>